<dbReference type="GeneID" id="114429931"/>
<sequence length="951" mass="106250">MDLQTCLKTSLRTKYQKLIDPPAGDSLLPPRFCCRDVSSFSDQHDFRHVDKSDFHTWAGFSPVLLGDLLSCDCRHRSSQRTVITVGVNGVGKTTAVQRCALDWAVNRDHHKIHLLFPLTFWELNLIKQKVSLMKLLQMFYPDLKEQLNARSLAGNNVWFVLDGLEDFSLPLNFSCPSVSDVSEASTVDVLVTSLIRGDLLHSAHVWVTTHSSAAARIPPCYFLKQAELQGFSDPQKEQRFRSIIGHEELVIKAIDHVKVSRSLDFLCEIPPICSIMANVLKKHLNPDDGYKITPLSLTQIYTKLIEASKSDILSKLKKLASLWLEKGNVMYKDDLLEADISAEEASAFSKECPLVLTEETGLKNTTVFRFGHSSIREFFAASAKLDTIVASQDSSLSESIQRLVNEAQESVEGKLDLLLRFTFGLVKERRLLEPTDGLFNHTKRKILENILCSSAVSLLHCLREYDSQAFLVQVRNYLKYGLTSGYEPMCWSFLCQRTRNFEGMRDTFELQVSMRCDEKLLRHLPIILKTRKVMLRFSNLTVKCCPALAAVLGTKESYLRVLDLGYNSIGDVGVRILVDELCSPNCRLKSLRLPGCGLTSHSCEDLASALLLSTTLRELDLSRNELGDDGMGKLSAGLSAPQCELETLRLSQCNIEHEGCGYLAEALEENHDYLKVLDLSINMIRDDGANKLCEYFGIWQLSQLEMYHCGLTAWSCRNIGKALEVRGCSLVELNLSNNKLEDAGIKSICEGFYSLGRLEKLNLTRCGITSYGCILLAKVLNQVSSVQSAEQLEYHGVELSELDLSKNCIGDKGVYALSAVLRNPYSSLRRLNLSRCSLTERCCADLAAGLALRDSPLWELDLSGNELKDKGVKKLCVGLRSCHCQLAKLALRSCSLTSKSIDILTSALKSNQHLVELHLMGNKIDDSDITALLELINNPKYALQTIDFPAD</sequence>
<name>A0A6P7HR15_9TELE</name>
<dbReference type="Gene3D" id="3.40.50.300">
    <property type="entry name" value="P-loop containing nucleotide triphosphate hydrolases"/>
    <property type="match status" value="1"/>
</dbReference>
<dbReference type="SMART" id="SM00368">
    <property type="entry name" value="LRR_RI"/>
    <property type="match status" value="12"/>
</dbReference>
<dbReference type="OrthoDB" id="120976at2759"/>
<feature type="domain" description="NACHT" evidence="5">
    <location>
        <begin position="80"/>
        <end position="244"/>
    </location>
</feature>
<evidence type="ECO:0000313" key="8">
    <source>
        <dbReference type="RefSeq" id="XP_028254421.1"/>
    </source>
</evidence>
<feature type="domain" description="NACHT LRR and PYD" evidence="6">
    <location>
        <begin position="372"/>
        <end position="471"/>
    </location>
</feature>
<dbReference type="Pfam" id="PF05729">
    <property type="entry name" value="NACHT"/>
    <property type="match status" value="1"/>
</dbReference>
<dbReference type="InterPro" id="IPR027417">
    <property type="entry name" value="P-loop_NTPase"/>
</dbReference>
<dbReference type="SMART" id="SM00367">
    <property type="entry name" value="LRR_CC"/>
    <property type="match status" value="7"/>
</dbReference>
<dbReference type="GO" id="GO:0005524">
    <property type="term" value="F:ATP binding"/>
    <property type="evidence" value="ECO:0007669"/>
    <property type="project" value="UniProtKB-KW"/>
</dbReference>
<evidence type="ECO:0000259" key="5">
    <source>
        <dbReference type="Pfam" id="PF05729"/>
    </source>
</evidence>
<dbReference type="InParanoid" id="A0A6P7HR15"/>
<evidence type="ECO:0000256" key="2">
    <source>
        <dbReference type="ARBA" id="ARBA00022737"/>
    </source>
</evidence>
<dbReference type="InterPro" id="IPR051261">
    <property type="entry name" value="NLR"/>
</dbReference>
<dbReference type="PANTHER" id="PTHR24106">
    <property type="entry name" value="NACHT, LRR AND CARD DOMAINS-CONTAINING"/>
    <property type="match status" value="1"/>
</dbReference>
<keyword evidence="4" id="KW-0067">ATP-binding</keyword>
<dbReference type="InterPro" id="IPR006553">
    <property type="entry name" value="Leu-rich_rpt_Cys-con_subtyp"/>
</dbReference>
<keyword evidence="7" id="KW-1185">Reference proteome</keyword>
<proteinExistence type="predicted"/>
<dbReference type="Proteomes" id="UP000515145">
    <property type="component" value="Chromosome 1"/>
</dbReference>
<organism evidence="7 8">
    <name type="scientific">Parambassis ranga</name>
    <name type="common">Indian glassy fish</name>
    <dbReference type="NCBI Taxonomy" id="210632"/>
    <lineage>
        <taxon>Eukaryota</taxon>
        <taxon>Metazoa</taxon>
        <taxon>Chordata</taxon>
        <taxon>Craniata</taxon>
        <taxon>Vertebrata</taxon>
        <taxon>Euteleostomi</taxon>
        <taxon>Actinopterygii</taxon>
        <taxon>Neopterygii</taxon>
        <taxon>Teleostei</taxon>
        <taxon>Neoteleostei</taxon>
        <taxon>Acanthomorphata</taxon>
        <taxon>Ovalentaria</taxon>
        <taxon>Ambassidae</taxon>
        <taxon>Parambassis</taxon>
    </lineage>
</organism>
<gene>
    <name evidence="8" type="primary">LOC114429931</name>
</gene>
<protein>
    <submittedName>
        <fullName evidence="8">NACHT, LRR and PYD domains-containing protein 12-like</fullName>
    </submittedName>
</protein>
<reference evidence="8" key="1">
    <citation type="submission" date="2025-08" db="UniProtKB">
        <authorList>
            <consortium name="RefSeq"/>
        </authorList>
    </citation>
    <scope>IDENTIFICATION</scope>
</reference>
<dbReference type="RefSeq" id="XP_028254421.1">
    <property type="nucleotide sequence ID" value="XM_028398620.1"/>
</dbReference>
<evidence type="ECO:0000313" key="7">
    <source>
        <dbReference type="Proteomes" id="UP000515145"/>
    </source>
</evidence>
<evidence type="ECO:0000259" key="6">
    <source>
        <dbReference type="Pfam" id="PF17776"/>
    </source>
</evidence>
<dbReference type="InterPro" id="IPR007111">
    <property type="entry name" value="NACHT_NTPase"/>
</dbReference>
<dbReference type="Pfam" id="PF13516">
    <property type="entry name" value="LRR_6"/>
    <property type="match status" value="6"/>
</dbReference>
<keyword evidence="2" id="KW-0677">Repeat</keyword>
<evidence type="ECO:0000256" key="1">
    <source>
        <dbReference type="ARBA" id="ARBA00022614"/>
    </source>
</evidence>
<dbReference type="InterPro" id="IPR032675">
    <property type="entry name" value="LRR_dom_sf"/>
</dbReference>
<dbReference type="AlphaFoldDB" id="A0A6P7HR15"/>
<dbReference type="InterPro" id="IPR041267">
    <property type="entry name" value="NLRP_HD2"/>
</dbReference>
<dbReference type="SUPFAM" id="SSF52047">
    <property type="entry name" value="RNI-like"/>
    <property type="match status" value="2"/>
</dbReference>
<dbReference type="Pfam" id="PF17776">
    <property type="entry name" value="NLRC4_HD2"/>
    <property type="match status" value="1"/>
</dbReference>
<keyword evidence="1" id="KW-0433">Leucine-rich repeat</keyword>
<evidence type="ECO:0000256" key="4">
    <source>
        <dbReference type="ARBA" id="ARBA00022840"/>
    </source>
</evidence>
<accession>A0A6P7HR15</accession>
<dbReference type="InterPro" id="IPR001611">
    <property type="entry name" value="Leu-rich_rpt"/>
</dbReference>
<evidence type="ECO:0000256" key="3">
    <source>
        <dbReference type="ARBA" id="ARBA00022741"/>
    </source>
</evidence>
<dbReference type="Gene3D" id="3.80.10.10">
    <property type="entry name" value="Ribonuclease Inhibitor"/>
    <property type="match status" value="2"/>
</dbReference>
<keyword evidence="3" id="KW-0547">Nucleotide-binding</keyword>